<organism evidence="1 2">
    <name type="scientific">Streptomyces mobaraensis (strain ATCC 29032 / DSM 40847 / JCM 4168 / NBRC 13819 / NCIMB 11159 / IPCR 16-22)</name>
    <dbReference type="NCBI Taxonomy" id="1223523"/>
    <lineage>
        <taxon>Bacteria</taxon>
        <taxon>Bacillati</taxon>
        <taxon>Actinomycetota</taxon>
        <taxon>Actinomycetes</taxon>
        <taxon>Kitasatosporales</taxon>
        <taxon>Streptomycetaceae</taxon>
        <taxon>Streptomyces</taxon>
    </lineage>
</organism>
<dbReference type="STRING" id="1223523.H340_01264"/>
<dbReference type="AlphaFoldDB" id="M3B8V2"/>
<evidence type="ECO:0000313" key="1">
    <source>
        <dbReference type="EMBL" id="EMF02433.1"/>
    </source>
</evidence>
<gene>
    <name evidence="1" type="ORF">H340_01264</name>
</gene>
<sequence length="66" mass="7742">MSAERIAEFNRICDEQREHLNRCTECDVAVGRLCKVVHGQIGDLAKLIRSFTDEEYREVFGKDRRQ</sequence>
<proteinExistence type="predicted"/>
<comment type="caution">
    <text evidence="1">The sequence shown here is derived from an EMBL/GenBank/DDBJ whole genome shotgun (WGS) entry which is preliminary data.</text>
</comment>
<dbReference type="Proteomes" id="UP000011740">
    <property type="component" value="Unassembled WGS sequence"/>
</dbReference>
<reference evidence="1 2" key="1">
    <citation type="journal article" date="2013" name="Genome Announc.">
        <title>Whole-Genome Shotgun Assembly and Analysis of the Genome of Streptomyces mobaraensis DSM 40847, a Strain for Industrial Production of Microbial Transglutaminase.</title>
        <authorList>
            <person name="Yang H."/>
            <person name="He T."/>
            <person name="Wu W."/>
            <person name="Zhu W."/>
            <person name="Lu B."/>
            <person name="Sun W."/>
        </authorList>
    </citation>
    <scope>NUCLEOTIDE SEQUENCE [LARGE SCALE GENOMIC DNA]</scope>
    <source>
        <strain evidence="1 2">DSM 40847</strain>
    </source>
</reference>
<evidence type="ECO:0000313" key="2">
    <source>
        <dbReference type="Proteomes" id="UP000011740"/>
    </source>
</evidence>
<accession>M3B8V2</accession>
<dbReference type="PATRIC" id="fig|1223523.3.peg.257"/>
<dbReference type="RefSeq" id="WP_004938088.1">
    <property type="nucleotide sequence ID" value="NZ_AORZ01000002.1"/>
</dbReference>
<dbReference type="EMBL" id="AORZ01000002">
    <property type="protein sequence ID" value="EMF02433.1"/>
    <property type="molecule type" value="Genomic_DNA"/>
</dbReference>
<protein>
    <submittedName>
        <fullName evidence="1">Uncharacterized protein</fullName>
    </submittedName>
</protein>
<name>M3B8V2_STRM1</name>